<reference evidence="2 3" key="2">
    <citation type="submission" date="2018-11" db="EMBL/GenBank/DDBJ databases">
        <authorList>
            <consortium name="Pathogen Informatics"/>
        </authorList>
    </citation>
    <scope>NUCLEOTIDE SEQUENCE [LARGE SCALE GENOMIC DNA]</scope>
    <source>
        <strain evidence="2 3">MHpl1</strain>
    </source>
</reference>
<dbReference type="EMBL" id="UZAF01004593">
    <property type="protein sequence ID" value="VDO14210.1"/>
    <property type="molecule type" value="Genomic_DNA"/>
</dbReference>
<evidence type="ECO:0000313" key="2">
    <source>
        <dbReference type="EMBL" id="VDO14210.1"/>
    </source>
</evidence>
<feature type="region of interest" description="Disordered" evidence="1">
    <location>
        <begin position="50"/>
        <end position="72"/>
    </location>
</feature>
<evidence type="ECO:0000256" key="1">
    <source>
        <dbReference type="SAM" id="MobiDB-lite"/>
    </source>
</evidence>
<dbReference type="AlphaFoldDB" id="A0A0N4VYG7"/>
<accession>A0A0N4VYG7</accession>
<gene>
    <name evidence="2" type="ORF">HPLM_LOCUS2335</name>
</gene>
<dbReference type="Proteomes" id="UP000268014">
    <property type="component" value="Unassembled WGS sequence"/>
</dbReference>
<dbReference type="WBParaSite" id="HPLM_0000233801-mRNA-1">
    <property type="protein sequence ID" value="HPLM_0000233801-mRNA-1"/>
    <property type="gene ID" value="HPLM_0000233801"/>
</dbReference>
<sequence>MFELLIGCQGALSLNGADDELYRERPPQPAAPPFRPPLLLQQQQFPVAAASRVSARDDDVPRRGRYESQQRPLGSVECVTCRRFPPDKV</sequence>
<reference evidence="4" key="1">
    <citation type="submission" date="2017-02" db="UniProtKB">
        <authorList>
            <consortium name="WormBaseParasite"/>
        </authorList>
    </citation>
    <scope>IDENTIFICATION</scope>
</reference>
<evidence type="ECO:0000313" key="4">
    <source>
        <dbReference type="WBParaSite" id="HPLM_0000233801-mRNA-1"/>
    </source>
</evidence>
<keyword evidence="3" id="KW-1185">Reference proteome</keyword>
<organism evidence="4">
    <name type="scientific">Haemonchus placei</name>
    <name type="common">Barber's pole worm</name>
    <dbReference type="NCBI Taxonomy" id="6290"/>
    <lineage>
        <taxon>Eukaryota</taxon>
        <taxon>Metazoa</taxon>
        <taxon>Ecdysozoa</taxon>
        <taxon>Nematoda</taxon>
        <taxon>Chromadorea</taxon>
        <taxon>Rhabditida</taxon>
        <taxon>Rhabditina</taxon>
        <taxon>Rhabditomorpha</taxon>
        <taxon>Strongyloidea</taxon>
        <taxon>Trichostrongylidae</taxon>
        <taxon>Haemonchus</taxon>
    </lineage>
</organism>
<feature type="compositionally biased region" description="Basic and acidic residues" evidence="1">
    <location>
        <begin position="54"/>
        <end position="68"/>
    </location>
</feature>
<proteinExistence type="predicted"/>
<protein>
    <submittedName>
        <fullName evidence="2 4">Uncharacterized protein</fullName>
    </submittedName>
</protein>
<name>A0A0N4VYG7_HAEPC</name>
<evidence type="ECO:0000313" key="3">
    <source>
        <dbReference type="Proteomes" id="UP000268014"/>
    </source>
</evidence>